<name>A0A0P7BGB2_9BACT</name>
<dbReference type="Gene3D" id="1.20.120.450">
    <property type="entry name" value="dinb family like domain"/>
    <property type="match status" value="1"/>
</dbReference>
<dbReference type="InterPro" id="IPR034660">
    <property type="entry name" value="DinB/YfiT-like"/>
</dbReference>
<dbReference type="Proteomes" id="UP000050454">
    <property type="component" value="Unassembled WGS sequence"/>
</dbReference>
<feature type="domain" description="DinB-like" evidence="2">
    <location>
        <begin position="35"/>
        <end position="156"/>
    </location>
</feature>
<evidence type="ECO:0000256" key="1">
    <source>
        <dbReference type="SAM" id="MobiDB-lite"/>
    </source>
</evidence>
<proteinExistence type="predicted"/>
<organism evidence="3 4">
    <name type="scientific">Jiulongibacter sediminis</name>
    <dbReference type="NCBI Taxonomy" id="1605367"/>
    <lineage>
        <taxon>Bacteria</taxon>
        <taxon>Pseudomonadati</taxon>
        <taxon>Bacteroidota</taxon>
        <taxon>Cytophagia</taxon>
        <taxon>Cytophagales</taxon>
        <taxon>Leadbetterellaceae</taxon>
        <taxon>Jiulongibacter</taxon>
    </lineage>
</organism>
<feature type="region of interest" description="Disordered" evidence="1">
    <location>
        <begin position="169"/>
        <end position="190"/>
    </location>
</feature>
<gene>
    <name evidence="3" type="ORF">AFM12_05470</name>
</gene>
<keyword evidence="4" id="KW-1185">Reference proteome</keyword>
<comment type="caution">
    <text evidence="3">The sequence shown here is derived from an EMBL/GenBank/DDBJ whole genome shotgun (WGS) entry which is preliminary data.</text>
</comment>
<sequence>MSKEQEIDQNKVLVTRIINLLNAGFHGGAWHGPSVLEAVKTITPKEASYKTPTVHTAAELIYHITSWRIFCLKKFQGDADYLIDDDKKNFGPAAKVDQFELETLLMELSLSHDELVKELQSKDDDFLNEIVPGTEYTYYTLIHGVIQHDLYHTGQIILLKKMANASKSDYDEDDEMTSSRYFDDGMGDAF</sequence>
<evidence type="ECO:0000313" key="4">
    <source>
        <dbReference type="Proteomes" id="UP000050454"/>
    </source>
</evidence>
<reference evidence="3 4" key="1">
    <citation type="submission" date="2015-07" db="EMBL/GenBank/DDBJ databases">
        <title>The draft genome sequence of Leadbetterella sp. JN14-9.</title>
        <authorList>
            <person name="Liu Y."/>
            <person name="Du J."/>
            <person name="Shao Z."/>
        </authorList>
    </citation>
    <scope>NUCLEOTIDE SEQUENCE [LARGE SCALE GENOMIC DNA]</scope>
    <source>
        <strain evidence="3 4">JN14-9</strain>
    </source>
</reference>
<evidence type="ECO:0000313" key="3">
    <source>
        <dbReference type="EMBL" id="KPM50002.1"/>
    </source>
</evidence>
<dbReference type="RefSeq" id="WP_055144745.1">
    <property type="nucleotide sequence ID" value="NZ_JXSZ01000005.1"/>
</dbReference>
<dbReference type="SUPFAM" id="SSF109854">
    <property type="entry name" value="DinB/YfiT-like putative metalloenzymes"/>
    <property type="match status" value="1"/>
</dbReference>
<dbReference type="AlphaFoldDB" id="A0A0P7BGB2"/>
<dbReference type="OrthoDB" id="9814103at2"/>
<dbReference type="Pfam" id="PF12867">
    <property type="entry name" value="DinB_2"/>
    <property type="match status" value="1"/>
</dbReference>
<dbReference type="InterPro" id="IPR024775">
    <property type="entry name" value="DinB-like"/>
</dbReference>
<dbReference type="STRING" id="1605367.AFM12_05470"/>
<dbReference type="EMBL" id="LGTQ01000005">
    <property type="protein sequence ID" value="KPM50002.1"/>
    <property type="molecule type" value="Genomic_DNA"/>
</dbReference>
<protein>
    <recommendedName>
        <fullName evidence="2">DinB-like domain-containing protein</fullName>
    </recommendedName>
</protein>
<evidence type="ECO:0000259" key="2">
    <source>
        <dbReference type="Pfam" id="PF12867"/>
    </source>
</evidence>
<accession>A0A0P7BGB2</accession>